<proteinExistence type="predicted"/>
<gene>
    <name evidence="2" type="ORF">Acr_18g0010850</name>
</gene>
<comment type="caution">
    <text evidence="2">The sequence shown here is derived from an EMBL/GenBank/DDBJ whole genome shotgun (WGS) entry which is preliminary data.</text>
</comment>
<dbReference type="AlphaFoldDB" id="A0A7J0G7Y2"/>
<organism evidence="2 3">
    <name type="scientific">Actinidia rufa</name>
    <dbReference type="NCBI Taxonomy" id="165716"/>
    <lineage>
        <taxon>Eukaryota</taxon>
        <taxon>Viridiplantae</taxon>
        <taxon>Streptophyta</taxon>
        <taxon>Embryophyta</taxon>
        <taxon>Tracheophyta</taxon>
        <taxon>Spermatophyta</taxon>
        <taxon>Magnoliopsida</taxon>
        <taxon>eudicotyledons</taxon>
        <taxon>Gunneridae</taxon>
        <taxon>Pentapetalae</taxon>
        <taxon>asterids</taxon>
        <taxon>Ericales</taxon>
        <taxon>Actinidiaceae</taxon>
        <taxon>Actinidia</taxon>
    </lineage>
</organism>
<dbReference type="SUPFAM" id="SSF56672">
    <property type="entry name" value="DNA/RNA polymerases"/>
    <property type="match status" value="1"/>
</dbReference>
<feature type="domain" description="Reverse transcriptase" evidence="1">
    <location>
        <begin position="117"/>
        <end position="374"/>
    </location>
</feature>
<dbReference type="EMBL" id="BJWL01000018">
    <property type="protein sequence ID" value="GFZ06915.1"/>
    <property type="molecule type" value="Genomic_DNA"/>
</dbReference>
<dbReference type="InterPro" id="IPR026960">
    <property type="entry name" value="RVT-Znf"/>
</dbReference>
<dbReference type="PANTHER" id="PTHR31635">
    <property type="entry name" value="REVERSE TRANSCRIPTASE DOMAIN-CONTAINING PROTEIN-RELATED"/>
    <property type="match status" value="1"/>
</dbReference>
<dbReference type="Pfam" id="PF00078">
    <property type="entry name" value="RVT_1"/>
    <property type="match status" value="1"/>
</dbReference>
<dbReference type="PANTHER" id="PTHR31635:SF196">
    <property type="entry name" value="REVERSE TRANSCRIPTASE DOMAIN-CONTAINING PROTEIN-RELATED"/>
    <property type="match status" value="1"/>
</dbReference>
<dbReference type="PROSITE" id="PS50878">
    <property type="entry name" value="RT_POL"/>
    <property type="match status" value="1"/>
</dbReference>
<dbReference type="Pfam" id="PF13966">
    <property type="entry name" value="zf-RVT"/>
    <property type="match status" value="1"/>
</dbReference>
<dbReference type="Proteomes" id="UP000585474">
    <property type="component" value="Unassembled WGS sequence"/>
</dbReference>
<sequence length="629" mass="72176">MIKSNKAKNQIISLTKADGTVTTSAKQISSLFVDYYTNLLGKNSDCPRMENEMIATGPLVQEEQSLQLISPVLDEEIKTALFDIGDDKAPGPDGYTACFYKKSWTIVGADVCEAVQEFFRSRKILKQINHATIVLVPKSGNASKVEDFRPIACCNVIYKIISKILASRLSNILEDLIDPAQSAFIPNRSMIENIYLVQELLRKYHWKRISPRCIMKIDFRKAYDTINWVFLEDMLRVMGFPDIFCKLDNAMRYNCSLFHIHKWNIAWLFQGTARKLRGLRRNPEFKHHPKCADLNITHLAFADDLILFTRGDTTSVRLSMECLKNFGDYSGLSINKHKSNIFMAGINSEDMEEIKAITEFNMGTFLFRYLGIPIAAARLTVETIQPSNFPDIGPYQYMGRDKSVLRWTNNSFWDYTPAKQDSQMLRQLASIRDRIAILEGTDLLALNRLNQWAGTGKFNAEAAYEFFRPRGPKICWTKLVWHHSIMPKQAFILWLSMKERLLTKEKMIEQIEDTSCALCGDQIESVNHLFFHCSTTYQIWTEIRGWLGFSRALTTLKAAAKWIKKEARGTGAQAIAKKTGFAATVYFIWKARNAKIFEGTPIQTTSIIRDIKIQVYRGLYEKFPNLQHL</sequence>
<dbReference type="InterPro" id="IPR000477">
    <property type="entry name" value="RT_dom"/>
</dbReference>
<evidence type="ECO:0000313" key="3">
    <source>
        <dbReference type="Proteomes" id="UP000585474"/>
    </source>
</evidence>
<reference evidence="2 3" key="1">
    <citation type="submission" date="2019-07" db="EMBL/GenBank/DDBJ databases">
        <title>De Novo Assembly of kiwifruit Actinidia rufa.</title>
        <authorList>
            <person name="Sugita-Konishi S."/>
            <person name="Sato K."/>
            <person name="Mori E."/>
            <person name="Abe Y."/>
            <person name="Kisaki G."/>
            <person name="Hamano K."/>
            <person name="Suezawa K."/>
            <person name="Otani M."/>
            <person name="Fukuda T."/>
            <person name="Manabe T."/>
            <person name="Gomi K."/>
            <person name="Tabuchi M."/>
            <person name="Akimitsu K."/>
            <person name="Kataoka I."/>
        </authorList>
    </citation>
    <scope>NUCLEOTIDE SEQUENCE [LARGE SCALE GENOMIC DNA]</scope>
    <source>
        <strain evidence="3">cv. Fuchu</strain>
    </source>
</reference>
<keyword evidence="3" id="KW-1185">Reference proteome</keyword>
<evidence type="ECO:0000259" key="1">
    <source>
        <dbReference type="PROSITE" id="PS50878"/>
    </source>
</evidence>
<dbReference type="InterPro" id="IPR043502">
    <property type="entry name" value="DNA/RNA_pol_sf"/>
</dbReference>
<evidence type="ECO:0000313" key="2">
    <source>
        <dbReference type="EMBL" id="GFZ06915.1"/>
    </source>
</evidence>
<dbReference type="CDD" id="cd01650">
    <property type="entry name" value="RT_nLTR_like"/>
    <property type="match status" value="1"/>
</dbReference>
<dbReference type="OrthoDB" id="1938625at2759"/>
<protein>
    <recommendedName>
        <fullName evidence="1">Reverse transcriptase domain-containing protein</fullName>
    </recommendedName>
</protein>
<name>A0A7J0G7Y2_9ERIC</name>
<accession>A0A7J0G7Y2</accession>